<dbReference type="EMBL" id="NIPK01000021">
    <property type="protein sequence ID" value="RIZ51659.1"/>
    <property type="molecule type" value="Genomic_DNA"/>
</dbReference>
<evidence type="ECO:0000313" key="1">
    <source>
        <dbReference type="EMBL" id="PCF48238.1"/>
    </source>
</evidence>
<dbReference type="EMBL" id="MWUR01000017">
    <property type="protein sequence ID" value="PCF48238.1"/>
    <property type="molecule type" value="Genomic_DNA"/>
</dbReference>
<sequence length="240" mass="28199">MYKVKYASLNYYPDVLLISNIAVAVVFQVDGTSYHKNHFNIMPKINKLFTFDDELNPKFTKLLLNSIKESVLNFKGELSDFTFNYVNNFKFTSIEAQTFNDLKQVEKFIEDTTRYILHTSMNEDKKMTEDEKKEYITTYLKQRFAKVRKSYRVIGKNKKDNITFDFMVVDESGQNIGFKIINKSNQAMYSIRSFAMHAMINKENLTFILDEDMNDEKAFVKDLKQPNIIALDKNELITLN</sequence>
<protein>
    <recommendedName>
        <fullName evidence="5">DUF3037 domain-containing protein</fullName>
    </recommendedName>
</protein>
<proteinExistence type="predicted"/>
<keyword evidence="4" id="KW-1185">Reference proteome</keyword>
<dbReference type="RefSeq" id="WP_096598301.1">
    <property type="nucleotide sequence ID" value="NZ_LR134263.1"/>
</dbReference>
<accession>A0AAX0QSM0</accession>
<dbReference type="Proteomes" id="UP000217473">
    <property type="component" value="Unassembled WGS sequence"/>
</dbReference>
<evidence type="ECO:0000313" key="2">
    <source>
        <dbReference type="EMBL" id="RIZ51659.1"/>
    </source>
</evidence>
<dbReference type="Proteomes" id="UP000266198">
    <property type="component" value="Unassembled WGS sequence"/>
</dbReference>
<comment type="caution">
    <text evidence="1">The sequence shown here is derived from an EMBL/GenBank/DDBJ whole genome shotgun (WGS) entry which is preliminary data.</text>
</comment>
<reference evidence="2 4" key="2">
    <citation type="submission" date="2017-06" db="EMBL/GenBank/DDBJ databases">
        <title>Identification of a new gene, sdsY, involved in staphylococcal internalization in non-professional phagocytic cells (NPPCs).</title>
        <authorList>
            <person name="Maali Y."/>
            <person name="Martins-Simoes P."/>
            <person name="Trouillet-Assant S."/>
            <person name="Laurent F."/>
            <person name="Diot A."/>
            <person name="Verhoeven P."/>
            <person name="Bouvard D."/>
            <person name="Vandenesch F."/>
            <person name="Bes M."/>
        </authorList>
    </citation>
    <scope>NUCLEOTIDE SEQUENCE [LARGE SCALE GENOMIC DNA]</scope>
    <source>
        <strain evidence="2 4">Heidy</strain>
    </source>
</reference>
<reference evidence="1 3" key="1">
    <citation type="journal article" date="2017" name="PLoS ONE">
        <title>Development of a real-time PCR for detection of Staphylococcus pseudintermedius using a novel automated comparison of whole-genome sequences.</title>
        <authorList>
            <person name="Verstappen K.M."/>
            <person name="Huijbregts L."/>
            <person name="Spaninks M."/>
            <person name="Wagenaar J.A."/>
            <person name="Fluit A.C."/>
            <person name="Duim B."/>
        </authorList>
    </citation>
    <scope>NUCLEOTIDE SEQUENCE [LARGE SCALE GENOMIC DNA]</scope>
    <source>
        <strain evidence="1 3">15S02591-1</strain>
    </source>
</reference>
<evidence type="ECO:0000313" key="3">
    <source>
        <dbReference type="Proteomes" id="UP000217473"/>
    </source>
</evidence>
<dbReference type="AlphaFoldDB" id="A0AAX0QSM0"/>
<evidence type="ECO:0000313" key="4">
    <source>
        <dbReference type="Proteomes" id="UP000266198"/>
    </source>
</evidence>
<gene>
    <name evidence="1" type="ORF">B5C07_10995</name>
    <name evidence="2" type="ORF">CDL68_09650</name>
</gene>
<name>A0AAX0QSM0_9STAP</name>
<evidence type="ECO:0008006" key="5">
    <source>
        <dbReference type="Google" id="ProtNLM"/>
    </source>
</evidence>
<organism evidence="1 3">
    <name type="scientific">Staphylococcus delphini</name>
    <dbReference type="NCBI Taxonomy" id="53344"/>
    <lineage>
        <taxon>Bacteria</taxon>
        <taxon>Bacillati</taxon>
        <taxon>Bacillota</taxon>
        <taxon>Bacilli</taxon>
        <taxon>Bacillales</taxon>
        <taxon>Staphylococcaceae</taxon>
        <taxon>Staphylococcus</taxon>
        <taxon>Staphylococcus intermedius group</taxon>
    </lineage>
</organism>